<dbReference type="OrthoDB" id="5460483at2"/>
<name>A0A081NLB4_9GAMM</name>
<keyword evidence="4 5" id="KW-0472">Membrane</keyword>
<dbReference type="PANTHER" id="PTHR10283:SF82">
    <property type="entry name" value="SOLUTE CARRIER FAMILY 13 MEMBER 2"/>
    <property type="match status" value="1"/>
</dbReference>
<feature type="transmembrane region" description="Helical" evidence="5">
    <location>
        <begin position="425"/>
        <end position="445"/>
    </location>
</feature>
<evidence type="ECO:0000313" key="6">
    <source>
        <dbReference type="EMBL" id="KEQ19237.1"/>
    </source>
</evidence>
<feature type="transmembrane region" description="Helical" evidence="5">
    <location>
        <begin position="361"/>
        <end position="384"/>
    </location>
</feature>
<dbReference type="RefSeq" id="WP_152558538.1">
    <property type="nucleotide sequence ID" value="NZ_JOKH01000001.1"/>
</dbReference>
<dbReference type="GO" id="GO:1905039">
    <property type="term" value="P:carboxylic acid transmembrane transport"/>
    <property type="evidence" value="ECO:0007669"/>
    <property type="project" value="UniProtKB-ARBA"/>
</dbReference>
<dbReference type="InterPro" id="IPR001898">
    <property type="entry name" value="SLC13A/DASS"/>
</dbReference>
<comment type="caution">
    <text evidence="6">The sequence shown here is derived from an EMBL/GenBank/DDBJ whole genome shotgun (WGS) entry which is preliminary data.</text>
</comment>
<dbReference type="GO" id="GO:0005886">
    <property type="term" value="C:plasma membrane"/>
    <property type="evidence" value="ECO:0007669"/>
    <property type="project" value="TreeGrafter"/>
</dbReference>
<accession>A0A081NLB4</accession>
<feature type="transmembrane region" description="Helical" evidence="5">
    <location>
        <begin position="167"/>
        <end position="183"/>
    </location>
</feature>
<dbReference type="eggNOG" id="COG0471">
    <property type="taxonomic scope" value="Bacteria"/>
</dbReference>
<feature type="transmembrane region" description="Helical" evidence="5">
    <location>
        <begin position="466"/>
        <end position="488"/>
    </location>
</feature>
<dbReference type="EMBL" id="JOKH01000001">
    <property type="protein sequence ID" value="KEQ19237.1"/>
    <property type="molecule type" value="Genomic_DNA"/>
</dbReference>
<feature type="transmembrane region" description="Helical" evidence="5">
    <location>
        <begin position="391"/>
        <end position="413"/>
    </location>
</feature>
<evidence type="ECO:0008006" key="8">
    <source>
        <dbReference type="Google" id="ProtNLM"/>
    </source>
</evidence>
<evidence type="ECO:0000256" key="1">
    <source>
        <dbReference type="ARBA" id="ARBA00004141"/>
    </source>
</evidence>
<feature type="transmembrane region" description="Helical" evidence="5">
    <location>
        <begin position="40"/>
        <end position="58"/>
    </location>
</feature>
<keyword evidence="3 5" id="KW-1133">Transmembrane helix</keyword>
<organism evidence="6 7">
    <name type="scientific">Endozoicomonas numazuensis</name>
    <dbReference type="NCBI Taxonomy" id="1137799"/>
    <lineage>
        <taxon>Bacteria</taxon>
        <taxon>Pseudomonadati</taxon>
        <taxon>Pseudomonadota</taxon>
        <taxon>Gammaproteobacteria</taxon>
        <taxon>Oceanospirillales</taxon>
        <taxon>Endozoicomonadaceae</taxon>
        <taxon>Endozoicomonas</taxon>
    </lineage>
</organism>
<dbReference type="PANTHER" id="PTHR10283">
    <property type="entry name" value="SOLUTE CARRIER FAMILY 13 MEMBER"/>
    <property type="match status" value="1"/>
</dbReference>
<feature type="transmembrane region" description="Helical" evidence="5">
    <location>
        <begin position="142"/>
        <end position="161"/>
    </location>
</feature>
<feature type="transmembrane region" description="Helical" evidence="5">
    <location>
        <begin position="336"/>
        <end position="355"/>
    </location>
</feature>
<evidence type="ECO:0000256" key="3">
    <source>
        <dbReference type="ARBA" id="ARBA00022989"/>
    </source>
</evidence>
<reference evidence="6 7" key="1">
    <citation type="submission" date="2014-06" db="EMBL/GenBank/DDBJ databases">
        <title>Whole Genome Sequences of Three Symbiotic Endozoicomonas Bacteria.</title>
        <authorList>
            <person name="Neave M.J."/>
            <person name="Apprill A."/>
            <person name="Voolstra C.R."/>
        </authorList>
    </citation>
    <scope>NUCLEOTIDE SEQUENCE [LARGE SCALE GENOMIC DNA]</scope>
    <source>
        <strain evidence="6 7">DSM 25634</strain>
    </source>
</reference>
<protein>
    <recommendedName>
        <fullName evidence="8">Anion transporter</fullName>
    </recommendedName>
</protein>
<feature type="transmembrane region" description="Helical" evidence="5">
    <location>
        <begin position="12"/>
        <end position="34"/>
    </location>
</feature>
<evidence type="ECO:0000256" key="2">
    <source>
        <dbReference type="ARBA" id="ARBA00022692"/>
    </source>
</evidence>
<evidence type="ECO:0000313" key="7">
    <source>
        <dbReference type="Proteomes" id="UP000028073"/>
    </source>
</evidence>
<sequence length="496" mass="53089">MSSHMENPSALKLWTARLAVPLSFCALFLVISLPVEGLTAYGQIMLGILVMAVILWVTEALAYPISALLIAALVTLLIGIVPNSETGAVLGTSKALGLAMKGFSSPSIIVIAGALIMAAAMQSTELDKRIALAILSRIHPTPGAIIAGCLLVGVVFSFMIPSPTGRTAVQVPILAGVVATLGLDPKSRLAAILVIGAAQVSTIWNVGVMTATGHNVAGLELMYEHTGFTMTWIQWLIHAGPWSALMTVILFFILKMEMKGHTLKSNIADSLHSSSEPWTTRQKRLALFTVLLISLWVTEGSLHHITVPATMLLMAVCLLLPGIGVFDSWKDVEKRLPWGVMVMFGVSISLGQQLVNTGAAAWLAEICFSSMEIHTMSVALLVFVMTLFTAVMHLGFASAMSLTVAVLPVFLAFSDTLPNSMMHNAMGLVLLQLFAVSFGMILPVNAPQNMVAYSTGTFPAKTFVRIGVLLTLASLLTFVLFSMTWWQWTGLLSPAQ</sequence>
<keyword evidence="7" id="KW-1185">Reference proteome</keyword>
<proteinExistence type="predicted"/>
<dbReference type="Proteomes" id="UP000028073">
    <property type="component" value="Unassembled WGS sequence"/>
</dbReference>
<feature type="transmembrane region" description="Helical" evidence="5">
    <location>
        <begin position="285"/>
        <end position="305"/>
    </location>
</feature>
<feature type="transmembrane region" description="Helical" evidence="5">
    <location>
        <begin position="103"/>
        <end position="121"/>
    </location>
</feature>
<evidence type="ECO:0000256" key="5">
    <source>
        <dbReference type="SAM" id="Phobius"/>
    </source>
</evidence>
<feature type="transmembrane region" description="Helical" evidence="5">
    <location>
        <begin position="232"/>
        <end position="254"/>
    </location>
</feature>
<comment type="subcellular location">
    <subcellularLocation>
        <location evidence="1">Membrane</location>
        <topology evidence="1">Multi-pass membrane protein</topology>
    </subcellularLocation>
</comment>
<gene>
    <name evidence="6" type="ORF">GZ78_04420</name>
</gene>
<feature type="transmembrane region" description="Helical" evidence="5">
    <location>
        <begin position="190"/>
        <end position="212"/>
    </location>
</feature>
<evidence type="ECO:0000256" key="4">
    <source>
        <dbReference type="ARBA" id="ARBA00023136"/>
    </source>
</evidence>
<dbReference type="Pfam" id="PF00939">
    <property type="entry name" value="Na_sulph_symp"/>
    <property type="match status" value="1"/>
</dbReference>
<feature type="transmembrane region" description="Helical" evidence="5">
    <location>
        <begin position="65"/>
        <end position="83"/>
    </location>
</feature>
<feature type="transmembrane region" description="Helical" evidence="5">
    <location>
        <begin position="311"/>
        <end position="329"/>
    </location>
</feature>
<dbReference type="STRING" id="1137799.GZ78_04420"/>
<dbReference type="GO" id="GO:0008514">
    <property type="term" value="F:organic anion transmembrane transporter activity"/>
    <property type="evidence" value="ECO:0007669"/>
    <property type="project" value="UniProtKB-ARBA"/>
</dbReference>
<keyword evidence="2 5" id="KW-0812">Transmembrane</keyword>
<dbReference type="AlphaFoldDB" id="A0A081NLB4"/>